<comment type="caution">
    <text evidence="5">The sequence shown here is derived from an EMBL/GenBank/DDBJ whole genome shotgun (WGS) entry which is preliminary data.</text>
</comment>
<dbReference type="RefSeq" id="WP_166283257.1">
    <property type="nucleotide sequence ID" value="NZ_JAANNP010000016.1"/>
</dbReference>
<dbReference type="PROSITE" id="PS50932">
    <property type="entry name" value="HTH_LACI_2"/>
    <property type="match status" value="1"/>
</dbReference>
<evidence type="ECO:0000256" key="3">
    <source>
        <dbReference type="ARBA" id="ARBA00023163"/>
    </source>
</evidence>
<dbReference type="EMBL" id="JAANNP010000016">
    <property type="protein sequence ID" value="NHC15101.1"/>
    <property type="molecule type" value="Genomic_DNA"/>
</dbReference>
<accession>A0ABX0GVZ4</accession>
<dbReference type="PANTHER" id="PTHR30146">
    <property type="entry name" value="LACI-RELATED TRANSCRIPTIONAL REPRESSOR"/>
    <property type="match status" value="1"/>
</dbReference>
<organism evidence="5 6">
    <name type="scientific">Motilibacter deserti</name>
    <dbReference type="NCBI Taxonomy" id="2714956"/>
    <lineage>
        <taxon>Bacteria</taxon>
        <taxon>Bacillati</taxon>
        <taxon>Actinomycetota</taxon>
        <taxon>Actinomycetes</taxon>
        <taxon>Motilibacterales</taxon>
        <taxon>Motilibacteraceae</taxon>
        <taxon>Motilibacter</taxon>
    </lineage>
</organism>
<dbReference type="InterPro" id="IPR010982">
    <property type="entry name" value="Lambda_DNA-bd_dom_sf"/>
</dbReference>
<dbReference type="InterPro" id="IPR028082">
    <property type="entry name" value="Peripla_BP_I"/>
</dbReference>
<keyword evidence="2" id="KW-0238">DNA-binding</keyword>
<dbReference type="CDD" id="cd01392">
    <property type="entry name" value="HTH_LacI"/>
    <property type="match status" value="1"/>
</dbReference>
<evidence type="ECO:0000313" key="6">
    <source>
        <dbReference type="Proteomes" id="UP000800981"/>
    </source>
</evidence>
<evidence type="ECO:0000313" key="5">
    <source>
        <dbReference type="EMBL" id="NHC15101.1"/>
    </source>
</evidence>
<keyword evidence="3" id="KW-0804">Transcription</keyword>
<dbReference type="SMART" id="SM00354">
    <property type="entry name" value="HTH_LACI"/>
    <property type="match status" value="1"/>
</dbReference>
<name>A0ABX0GVZ4_9ACTN</name>
<dbReference type="Pfam" id="PF13377">
    <property type="entry name" value="Peripla_BP_3"/>
    <property type="match status" value="1"/>
</dbReference>
<protein>
    <submittedName>
        <fullName evidence="5">Substrate-binding domain-containing protein</fullName>
    </submittedName>
</protein>
<dbReference type="SUPFAM" id="SSF53822">
    <property type="entry name" value="Periplasmic binding protein-like I"/>
    <property type="match status" value="1"/>
</dbReference>
<proteinExistence type="predicted"/>
<dbReference type="InterPro" id="IPR000843">
    <property type="entry name" value="HTH_LacI"/>
</dbReference>
<sequence length="345" mass="36898">MPPAEKPNAASRGRPTLARIAQLAGVSVPTVSKVVNGRADVGPETREHVERILREHGYRPLRKLGAPGAHVELVFHALEGVYDTEVINGVESVASEHGLALVVSQLGHQFTPDALWMERVLSRRPAGVISAFSGLDREQRMQLRDRGIAYVVVDPTEDPGPEFPTVAAHNWMGGLAAARHLLELGHRRVAAVTGPMWALPARARFDGYCAALERAGVPFDARLVGEDDFLPRGGLAQARRLLRLPDPPTAFVAGNDGQALGVCQAVHEAGLRVPQDVSVVGFDDLALAESHVPPLTTVHQPVRQMAATAAGIAVRLAAGKPVERMRVELPVRLVERASAAPPPSS</sequence>
<dbReference type="Gene3D" id="1.10.260.40">
    <property type="entry name" value="lambda repressor-like DNA-binding domains"/>
    <property type="match status" value="1"/>
</dbReference>
<feature type="domain" description="HTH lacI-type" evidence="4">
    <location>
        <begin position="15"/>
        <end position="63"/>
    </location>
</feature>
<dbReference type="InterPro" id="IPR046335">
    <property type="entry name" value="LacI/GalR-like_sensor"/>
</dbReference>
<keyword evidence="6" id="KW-1185">Reference proteome</keyword>
<reference evidence="5 6" key="1">
    <citation type="submission" date="2020-03" db="EMBL/GenBank/DDBJ databases">
        <title>Two novel Motilibacter sp.</title>
        <authorList>
            <person name="Liu S."/>
        </authorList>
    </citation>
    <scope>NUCLEOTIDE SEQUENCE [LARGE SCALE GENOMIC DNA]</scope>
    <source>
        <strain evidence="5 6">E257</strain>
    </source>
</reference>
<dbReference type="SUPFAM" id="SSF47413">
    <property type="entry name" value="lambda repressor-like DNA-binding domains"/>
    <property type="match status" value="1"/>
</dbReference>
<evidence type="ECO:0000259" key="4">
    <source>
        <dbReference type="PROSITE" id="PS50932"/>
    </source>
</evidence>
<dbReference type="Pfam" id="PF00356">
    <property type="entry name" value="LacI"/>
    <property type="match status" value="1"/>
</dbReference>
<dbReference type="Gene3D" id="3.40.50.2300">
    <property type="match status" value="2"/>
</dbReference>
<gene>
    <name evidence="5" type="ORF">G9H71_15030</name>
</gene>
<evidence type="ECO:0000256" key="2">
    <source>
        <dbReference type="ARBA" id="ARBA00023125"/>
    </source>
</evidence>
<evidence type="ECO:0000256" key="1">
    <source>
        <dbReference type="ARBA" id="ARBA00023015"/>
    </source>
</evidence>
<keyword evidence="1" id="KW-0805">Transcription regulation</keyword>
<dbReference type="Proteomes" id="UP000800981">
    <property type="component" value="Unassembled WGS sequence"/>
</dbReference>
<dbReference type="PANTHER" id="PTHR30146:SF153">
    <property type="entry name" value="LACTOSE OPERON REPRESSOR"/>
    <property type="match status" value="1"/>
</dbReference>